<dbReference type="InParanoid" id="A0A7M7SW95"/>
<reference evidence="3" key="1">
    <citation type="submission" date="2015-02" db="EMBL/GenBank/DDBJ databases">
        <title>Genome sequencing for Strongylocentrotus purpuratus.</title>
        <authorList>
            <person name="Murali S."/>
            <person name="Liu Y."/>
            <person name="Vee V."/>
            <person name="English A."/>
            <person name="Wang M."/>
            <person name="Skinner E."/>
            <person name="Han Y."/>
            <person name="Muzny D.M."/>
            <person name="Worley K.C."/>
            <person name="Gibbs R.A."/>
        </authorList>
    </citation>
    <scope>NUCLEOTIDE SEQUENCE</scope>
</reference>
<feature type="compositionally biased region" description="Polar residues" evidence="1">
    <location>
        <begin position="59"/>
        <end position="71"/>
    </location>
</feature>
<reference evidence="2" key="2">
    <citation type="submission" date="2021-01" db="UniProtKB">
        <authorList>
            <consortium name="EnsemblMetazoa"/>
        </authorList>
    </citation>
    <scope>IDENTIFICATION</scope>
</reference>
<accession>A0A7M7SW95</accession>
<organism evidence="2 3">
    <name type="scientific">Strongylocentrotus purpuratus</name>
    <name type="common">Purple sea urchin</name>
    <dbReference type="NCBI Taxonomy" id="7668"/>
    <lineage>
        <taxon>Eukaryota</taxon>
        <taxon>Metazoa</taxon>
        <taxon>Echinodermata</taxon>
        <taxon>Eleutherozoa</taxon>
        <taxon>Echinozoa</taxon>
        <taxon>Echinoidea</taxon>
        <taxon>Euechinoidea</taxon>
        <taxon>Echinacea</taxon>
        <taxon>Camarodonta</taxon>
        <taxon>Echinidea</taxon>
        <taxon>Strongylocentrotidae</taxon>
        <taxon>Strongylocentrotus</taxon>
    </lineage>
</organism>
<sequence length="375" mass="40176">MGGNVRISSPFSRKTKLVAGNPVSGSSCPLEYDTLVLRPPGQAQMGQCEEVVLVLRDPSATTEPSKTSKPMITTQPAPTTTLEPATTIPQTTPTTLPPTPPPTGLTVLTMDGSTQQALLPNVQVRIIRPAIEIFPVTTTTISPITNSSMTNSSMANSSMTISSMTNSSMTNTSMTDSSMTNSSMTNSSTGNSSMTNSSTVNDSLITAYTTGDGLALLDIPLDEPVIVVASKAGYLETSFTYCFQPGVKNVLPILIHKHSFTEQFVWMSEEDHSVEFRHPEHKIPYRLDIPAGSLNVTDGSVVEVRFSGVHTSHPTELKEVPELIGATESPDGMKLTGLEAFSMAEVTVVNAETDDLVDVEAERRPSWNQNPSLVL</sequence>
<protein>
    <submittedName>
        <fullName evidence="2">Uncharacterized protein</fullName>
    </submittedName>
</protein>
<proteinExistence type="predicted"/>
<dbReference type="PANTHER" id="PTHR31626">
    <property type="entry name" value="SUSHI DOMAIN-CONTAINING PROTEIN"/>
    <property type="match status" value="1"/>
</dbReference>
<dbReference type="RefSeq" id="XP_030836061.1">
    <property type="nucleotide sequence ID" value="XM_030980201.1"/>
</dbReference>
<dbReference type="AlphaFoldDB" id="A0A7M7SW95"/>
<dbReference type="GeneID" id="115922117"/>
<dbReference type="KEGG" id="spu:115922117"/>
<feature type="region of interest" description="Disordered" evidence="1">
    <location>
        <begin position="59"/>
        <end position="101"/>
    </location>
</feature>
<keyword evidence="3" id="KW-1185">Reference proteome</keyword>
<dbReference type="Proteomes" id="UP000007110">
    <property type="component" value="Unassembled WGS sequence"/>
</dbReference>
<evidence type="ECO:0000256" key="1">
    <source>
        <dbReference type="SAM" id="MobiDB-lite"/>
    </source>
</evidence>
<dbReference type="PANTHER" id="PTHR31626:SF4">
    <property type="entry name" value="SUSHI DOMAIN-CONTAINING PROTEIN"/>
    <property type="match status" value="1"/>
</dbReference>
<evidence type="ECO:0000313" key="3">
    <source>
        <dbReference type="Proteomes" id="UP000007110"/>
    </source>
</evidence>
<feature type="compositionally biased region" description="Low complexity" evidence="1">
    <location>
        <begin position="72"/>
        <end position="94"/>
    </location>
</feature>
<name>A0A7M7SW95_STRPU</name>
<dbReference type="EnsemblMetazoa" id="XM_030980201">
    <property type="protein sequence ID" value="XP_030836061"/>
    <property type="gene ID" value="LOC115922117"/>
</dbReference>
<dbReference type="PROSITE" id="PS51257">
    <property type="entry name" value="PROKAR_LIPOPROTEIN"/>
    <property type="match status" value="1"/>
</dbReference>
<dbReference type="InterPro" id="IPR018890">
    <property type="entry name" value="FAM171"/>
</dbReference>
<feature type="region of interest" description="Disordered" evidence="1">
    <location>
        <begin position="165"/>
        <end position="197"/>
    </location>
</feature>
<evidence type="ECO:0000313" key="2">
    <source>
        <dbReference type="EnsemblMetazoa" id="XP_030836061"/>
    </source>
</evidence>